<dbReference type="GeneID" id="300273070"/>
<protein>
    <submittedName>
        <fullName evidence="2">Uncharacterized protein</fullName>
    </submittedName>
</protein>
<keyword evidence="3" id="KW-1185">Reference proteome</keyword>
<dbReference type="Proteomes" id="UP001595908">
    <property type="component" value="Unassembled WGS sequence"/>
</dbReference>
<dbReference type="InterPro" id="IPR040442">
    <property type="entry name" value="Pyrv_kinase-like_dom_sf"/>
</dbReference>
<dbReference type="RefSeq" id="WP_078597972.1">
    <property type="nucleotide sequence ID" value="NZ_JBHSJE010000008.1"/>
</dbReference>
<gene>
    <name evidence="2" type="ORF">ACFPL4_26695</name>
</gene>
<feature type="region of interest" description="Disordered" evidence="1">
    <location>
        <begin position="26"/>
        <end position="55"/>
    </location>
</feature>
<reference evidence="3" key="1">
    <citation type="journal article" date="2019" name="Int. J. Syst. Evol. Microbiol.">
        <title>The Global Catalogue of Microorganisms (GCM) 10K type strain sequencing project: providing services to taxonomists for standard genome sequencing and annotation.</title>
        <authorList>
            <consortium name="The Broad Institute Genomics Platform"/>
            <consortium name="The Broad Institute Genome Sequencing Center for Infectious Disease"/>
            <person name="Wu L."/>
            <person name="Ma J."/>
        </authorList>
    </citation>
    <scope>NUCLEOTIDE SEQUENCE [LARGE SCALE GENOMIC DNA]</scope>
    <source>
        <strain evidence="3">ICMP 257</strain>
    </source>
</reference>
<dbReference type="Gene3D" id="3.20.20.60">
    <property type="entry name" value="Phosphoenolpyruvate-binding domains"/>
    <property type="match status" value="1"/>
</dbReference>
<evidence type="ECO:0000313" key="2">
    <source>
        <dbReference type="EMBL" id="MFC4981887.1"/>
    </source>
</evidence>
<organism evidence="2 3">
    <name type="scientific">Streptomyces atroolivaceus</name>
    <dbReference type="NCBI Taxonomy" id="66869"/>
    <lineage>
        <taxon>Bacteria</taxon>
        <taxon>Bacillati</taxon>
        <taxon>Actinomycetota</taxon>
        <taxon>Actinomycetes</taxon>
        <taxon>Kitasatosporales</taxon>
        <taxon>Streptomycetaceae</taxon>
        <taxon>Streptomyces</taxon>
    </lineage>
</organism>
<sequence length="55" mass="5915">MVPGEVAAETTRAAAIPTVGIEAEEDGDAQVLVSQDPDRARVRRQAAREEDSGWH</sequence>
<dbReference type="SUPFAM" id="SSF51621">
    <property type="entry name" value="Phosphoenolpyruvate/pyruvate domain"/>
    <property type="match status" value="1"/>
</dbReference>
<dbReference type="InterPro" id="IPR015813">
    <property type="entry name" value="Pyrv/PenolPyrv_kinase-like_dom"/>
</dbReference>
<comment type="caution">
    <text evidence="2">The sequence shown here is derived from an EMBL/GenBank/DDBJ whole genome shotgun (WGS) entry which is preliminary data.</text>
</comment>
<accession>A0ABV9VG61</accession>
<evidence type="ECO:0000313" key="3">
    <source>
        <dbReference type="Proteomes" id="UP001595908"/>
    </source>
</evidence>
<name>A0ABV9VG61_STRAZ</name>
<feature type="compositionally biased region" description="Basic and acidic residues" evidence="1">
    <location>
        <begin position="36"/>
        <end position="55"/>
    </location>
</feature>
<evidence type="ECO:0000256" key="1">
    <source>
        <dbReference type="SAM" id="MobiDB-lite"/>
    </source>
</evidence>
<dbReference type="EMBL" id="JBHSJE010000008">
    <property type="protein sequence ID" value="MFC4981887.1"/>
    <property type="molecule type" value="Genomic_DNA"/>
</dbReference>
<proteinExistence type="predicted"/>